<keyword evidence="3" id="KW-1185">Reference proteome</keyword>
<comment type="caution">
    <text evidence="2">The sequence shown here is derived from an EMBL/GenBank/DDBJ whole genome shotgun (WGS) entry which is preliminary data.</text>
</comment>
<evidence type="ECO:0000313" key="2">
    <source>
        <dbReference type="EMBL" id="RUT28316.1"/>
    </source>
</evidence>
<name>A0A433X2J5_9HYPH</name>
<dbReference type="SUPFAM" id="SSF46955">
    <property type="entry name" value="Putative DNA-binding domain"/>
    <property type="match status" value="1"/>
</dbReference>
<dbReference type="AlphaFoldDB" id="A0A433X2J5"/>
<feature type="domain" description="Helix-turn-helix" evidence="1">
    <location>
        <begin position="5"/>
        <end position="54"/>
    </location>
</feature>
<evidence type="ECO:0000313" key="3">
    <source>
        <dbReference type="Proteomes" id="UP000281547"/>
    </source>
</evidence>
<dbReference type="EMBL" id="RZNJ01000008">
    <property type="protein sequence ID" value="RUT28316.1"/>
    <property type="molecule type" value="Genomic_DNA"/>
</dbReference>
<protein>
    <submittedName>
        <fullName evidence="2">Helix-turn-helix domain-containing protein</fullName>
    </submittedName>
</protein>
<dbReference type="InterPro" id="IPR010093">
    <property type="entry name" value="SinI_DNA-bd"/>
</dbReference>
<dbReference type="OrthoDB" id="9805928at2"/>
<dbReference type="Gene3D" id="1.10.10.10">
    <property type="entry name" value="Winged helix-like DNA-binding domain superfamily/Winged helix DNA-binding domain"/>
    <property type="match status" value="1"/>
</dbReference>
<reference evidence="2 3" key="1">
    <citation type="journal article" date="2016" name="Int. J. Syst. Evol. Microbiol.">
        <title>Arsenicitalea aurantiaca gen. nov., sp. nov., a new member of the family Hyphomicrobiaceae, isolated from high-arsenic sediment.</title>
        <authorList>
            <person name="Mu Y."/>
            <person name="Zhou L."/>
            <person name="Zeng X.C."/>
            <person name="Liu L."/>
            <person name="Pan Y."/>
            <person name="Chen X."/>
            <person name="Wang J."/>
            <person name="Li S."/>
            <person name="Li W.J."/>
            <person name="Wang Y."/>
        </authorList>
    </citation>
    <scope>NUCLEOTIDE SEQUENCE [LARGE SCALE GENOMIC DNA]</scope>
    <source>
        <strain evidence="2 3">42-50</strain>
    </source>
</reference>
<dbReference type="Pfam" id="PF12728">
    <property type="entry name" value="HTH_17"/>
    <property type="match status" value="1"/>
</dbReference>
<dbReference type="GO" id="GO:0003677">
    <property type="term" value="F:DNA binding"/>
    <property type="evidence" value="ECO:0007669"/>
    <property type="project" value="InterPro"/>
</dbReference>
<dbReference type="InterPro" id="IPR009061">
    <property type="entry name" value="DNA-bd_dom_put_sf"/>
</dbReference>
<dbReference type="InterPro" id="IPR041657">
    <property type="entry name" value="HTH_17"/>
</dbReference>
<proteinExistence type="predicted"/>
<accession>A0A433X2J5</accession>
<organism evidence="2 3">
    <name type="scientific">Arsenicitalea aurantiaca</name>
    <dbReference type="NCBI Taxonomy" id="1783274"/>
    <lineage>
        <taxon>Bacteria</taxon>
        <taxon>Pseudomonadati</taxon>
        <taxon>Pseudomonadota</taxon>
        <taxon>Alphaproteobacteria</taxon>
        <taxon>Hyphomicrobiales</taxon>
        <taxon>Devosiaceae</taxon>
        <taxon>Arsenicitalea</taxon>
    </lineage>
</organism>
<dbReference type="RefSeq" id="WP_127189842.1">
    <property type="nucleotide sequence ID" value="NZ_RZNJ01000008.1"/>
</dbReference>
<dbReference type="InterPro" id="IPR036388">
    <property type="entry name" value="WH-like_DNA-bd_sf"/>
</dbReference>
<dbReference type="Proteomes" id="UP000281547">
    <property type="component" value="Unassembled WGS sequence"/>
</dbReference>
<gene>
    <name evidence="2" type="ORF">EMQ25_17155</name>
</gene>
<evidence type="ECO:0000259" key="1">
    <source>
        <dbReference type="Pfam" id="PF12728"/>
    </source>
</evidence>
<dbReference type="NCBIfam" id="TIGR01764">
    <property type="entry name" value="excise"/>
    <property type="match status" value="1"/>
</dbReference>
<sequence length="68" mass="7754">MSDRWVSVTDVAEHLGISRDTIYRWIETKGLPAYRVGRHWKLKLADVDQWVRQGGANEAASVLRGSED</sequence>